<dbReference type="PRINTS" id="PR01021">
    <property type="entry name" value="OMPADOMAIN"/>
</dbReference>
<evidence type="ECO:0000256" key="2">
    <source>
        <dbReference type="ARBA" id="ARBA00023136"/>
    </source>
</evidence>
<gene>
    <name evidence="7" type="ORF">HQ43_07380</name>
</gene>
<dbReference type="PROSITE" id="PS51123">
    <property type="entry name" value="OMPA_2"/>
    <property type="match status" value="1"/>
</dbReference>
<dbReference type="Proteomes" id="UP000030101">
    <property type="component" value="Unassembled WGS sequence"/>
</dbReference>
<feature type="chain" id="PRO_5046499985" evidence="5">
    <location>
        <begin position="24"/>
        <end position="398"/>
    </location>
</feature>
<evidence type="ECO:0000256" key="1">
    <source>
        <dbReference type="ARBA" id="ARBA00004442"/>
    </source>
</evidence>
<dbReference type="SUPFAM" id="SSF103088">
    <property type="entry name" value="OmpA-like"/>
    <property type="match status" value="1"/>
</dbReference>
<sequence length="398" mass="45841">MIHKFSKYILGLSFVLLAPQVVAQTYTESEVRPEQEKKHKRAWEIGIGGTGMHMTRMSVLDFQKAPVGHEIKVNKRDLLFGGNLYIARELNPYFYLDLQGTVGYAKDPIGKGKTEDRFLYMGGLGLQWRLGEYFESKYIDPFFRVGANYMYKTFTQLYNGVENYDGSQMNWGFDLDHNKSGADQKQLFPVSFGTGINMWLSNGFGIGLQADYLYMPHKNVANVWQGTARLMWRIGGKSKKPAPEIRHTERVIERIVEKPTIIEKIVPTPVIERDETLCELFNYVFFEFDKATITQDSQEVIDRIADILRGDLNRKYLIIGYTDAVGSSNYNLGLSERRAKAVVDALIQRNIPREMLKFRGVGKKVAYVKESAPDNTRRGDRKVTIERVINMDYWNYLK</sequence>
<dbReference type="InterPro" id="IPR006690">
    <property type="entry name" value="OMPA-like_CS"/>
</dbReference>
<evidence type="ECO:0000313" key="7">
    <source>
        <dbReference type="EMBL" id="KGN91886.1"/>
    </source>
</evidence>
<evidence type="ECO:0000256" key="5">
    <source>
        <dbReference type="SAM" id="SignalP"/>
    </source>
</evidence>
<dbReference type="Gene3D" id="3.30.1330.60">
    <property type="entry name" value="OmpA-like domain"/>
    <property type="match status" value="1"/>
</dbReference>
<keyword evidence="3" id="KW-0998">Cell outer membrane</keyword>
<keyword evidence="2 4" id="KW-0472">Membrane</keyword>
<evidence type="ECO:0000256" key="4">
    <source>
        <dbReference type="PROSITE-ProRule" id="PRU00473"/>
    </source>
</evidence>
<feature type="domain" description="OmpA-like" evidence="6">
    <location>
        <begin position="273"/>
        <end position="391"/>
    </location>
</feature>
<proteinExistence type="predicted"/>
<evidence type="ECO:0000256" key="3">
    <source>
        <dbReference type="ARBA" id="ARBA00023237"/>
    </source>
</evidence>
<comment type="subcellular location">
    <subcellularLocation>
        <location evidence="1">Cell outer membrane</location>
    </subcellularLocation>
</comment>
<organism evidence="7 8">
    <name type="scientific">Porphyromonas canoris</name>
    <dbReference type="NCBI Taxonomy" id="36875"/>
    <lineage>
        <taxon>Bacteria</taxon>
        <taxon>Pseudomonadati</taxon>
        <taxon>Bacteroidota</taxon>
        <taxon>Bacteroidia</taxon>
        <taxon>Bacteroidales</taxon>
        <taxon>Porphyromonadaceae</taxon>
        <taxon>Porphyromonas</taxon>
    </lineage>
</organism>
<dbReference type="PANTHER" id="PTHR30329:SF21">
    <property type="entry name" value="LIPOPROTEIN YIAD-RELATED"/>
    <property type="match status" value="1"/>
</dbReference>
<evidence type="ECO:0000259" key="6">
    <source>
        <dbReference type="PROSITE" id="PS51123"/>
    </source>
</evidence>
<keyword evidence="5" id="KW-0732">Signal</keyword>
<feature type="signal peptide" evidence="5">
    <location>
        <begin position="1"/>
        <end position="23"/>
    </location>
</feature>
<reference evidence="7 8" key="1">
    <citation type="submission" date="2014-08" db="EMBL/GenBank/DDBJ databases">
        <title>Porphyromonas canoris strain:OH2762 Genome sequencing.</title>
        <authorList>
            <person name="Wallis C."/>
            <person name="Deusch O."/>
            <person name="O'Flynn C."/>
            <person name="Davis I."/>
            <person name="Jospin G."/>
            <person name="Darling A.E."/>
            <person name="Coil D.A."/>
            <person name="Alexiev A."/>
            <person name="Horsfall A."/>
            <person name="Kirkwood N."/>
            <person name="Harris S."/>
            <person name="Eisen J.A."/>
        </authorList>
    </citation>
    <scope>NUCLEOTIDE SEQUENCE [LARGE SCALE GENOMIC DNA]</scope>
    <source>
        <strain evidence="8">COT-108 OH2762</strain>
    </source>
</reference>
<dbReference type="InterPro" id="IPR006665">
    <property type="entry name" value="OmpA-like"/>
</dbReference>
<dbReference type="PANTHER" id="PTHR30329">
    <property type="entry name" value="STATOR ELEMENT OF FLAGELLAR MOTOR COMPLEX"/>
    <property type="match status" value="1"/>
</dbReference>
<dbReference type="InterPro" id="IPR036737">
    <property type="entry name" value="OmpA-like_sf"/>
</dbReference>
<dbReference type="Pfam" id="PF00691">
    <property type="entry name" value="OmpA"/>
    <property type="match status" value="1"/>
</dbReference>
<comment type="caution">
    <text evidence="7">The sequence shown here is derived from an EMBL/GenBank/DDBJ whole genome shotgun (WGS) entry which is preliminary data.</text>
</comment>
<name>A0ABR4XJM3_9PORP</name>
<dbReference type="RefSeq" id="WP_036791532.1">
    <property type="nucleotide sequence ID" value="NZ_JQZV01000013.1"/>
</dbReference>
<accession>A0ABR4XJM3</accession>
<evidence type="ECO:0000313" key="8">
    <source>
        <dbReference type="Proteomes" id="UP000030101"/>
    </source>
</evidence>
<dbReference type="EMBL" id="JQZV01000013">
    <property type="protein sequence ID" value="KGN91886.1"/>
    <property type="molecule type" value="Genomic_DNA"/>
</dbReference>
<dbReference type="InterPro" id="IPR006664">
    <property type="entry name" value="OMP_bac"/>
</dbReference>
<dbReference type="CDD" id="cd07185">
    <property type="entry name" value="OmpA_C-like"/>
    <property type="match status" value="1"/>
</dbReference>
<dbReference type="PROSITE" id="PS01068">
    <property type="entry name" value="OMPA_1"/>
    <property type="match status" value="1"/>
</dbReference>
<keyword evidence="8" id="KW-1185">Reference proteome</keyword>
<dbReference type="InterPro" id="IPR050330">
    <property type="entry name" value="Bact_OuterMem_StrucFunc"/>
</dbReference>
<protein>
    <submittedName>
        <fullName evidence="7">Membrane protein</fullName>
    </submittedName>
</protein>